<proteinExistence type="predicted"/>
<protein>
    <submittedName>
        <fullName evidence="1">Uncharacterized protein</fullName>
    </submittedName>
</protein>
<keyword evidence="2" id="KW-1185">Reference proteome</keyword>
<accession>A0A9Q1BZI4</accession>
<name>A0A9Q1BZI4_HOLLE</name>
<dbReference type="OrthoDB" id="9908549at2759"/>
<dbReference type="Proteomes" id="UP001152320">
    <property type="component" value="Chromosome 10"/>
</dbReference>
<reference evidence="1" key="1">
    <citation type="submission" date="2021-10" db="EMBL/GenBank/DDBJ databases">
        <title>Tropical sea cucumber genome reveals ecological adaptation and Cuvierian tubules defense mechanism.</title>
        <authorList>
            <person name="Chen T."/>
        </authorList>
    </citation>
    <scope>NUCLEOTIDE SEQUENCE</scope>
    <source>
        <strain evidence="1">Nanhai2018</strain>
        <tissue evidence="1">Muscle</tissue>
    </source>
</reference>
<comment type="caution">
    <text evidence="1">The sequence shown here is derived from an EMBL/GenBank/DDBJ whole genome shotgun (WGS) entry which is preliminary data.</text>
</comment>
<sequence length="344" mass="39171">MKTSCAQQSALKSDLSSSGQYLKDNLPVFVDTDAVFKALDDSYKRKLDSSFKGKSKKLINLINGDPIMKLTVDKDLPFLTSNFPKSVRPKQSTSEEKIANLSNYQLSSTEKSVLEKDLSFCPSRCLDAVGTCFDLKEFERRVHPKEYYGDDDNSETYITDYVSSLQPKSTWTPPEGRNVYIDKFTKTARAHVNSFLNDHRHHDIHRNLTPSQYKDIGSLPRNTEIIIRPADKGGCVTLLNTQDYIAEAENQLNDSRFYRQITDIPSLSISCNLLDTLSDNILPTVQKLLPSKPKVGTLYTLPKIHKLSKLIENSPKILHPTLPRRWPLQRRNLQTCQNSQDNSW</sequence>
<evidence type="ECO:0000313" key="2">
    <source>
        <dbReference type="Proteomes" id="UP001152320"/>
    </source>
</evidence>
<dbReference type="EMBL" id="JAIZAY010000010">
    <property type="protein sequence ID" value="KAJ8035404.1"/>
    <property type="molecule type" value="Genomic_DNA"/>
</dbReference>
<dbReference type="AlphaFoldDB" id="A0A9Q1BZI4"/>
<gene>
    <name evidence="1" type="ORF">HOLleu_22627</name>
</gene>
<evidence type="ECO:0000313" key="1">
    <source>
        <dbReference type="EMBL" id="KAJ8035404.1"/>
    </source>
</evidence>
<organism evidence="1 2">
    <name type="scientific">Holothuria leucospilota</name>
    <name type="common">Black long sea cucumber</name>
    <name type="synonym">Mertensiothuria leucospilota</name>
    <dbReference type="NCBI Taxonomy" id="206669"/>
    <lineage>
        <taxon>Eukaryota</taxon>
        <taxon>Metazoa</taxon>
        <taxon>Echinodermata</taxon>
        <taxon>Eleutherozoa</taxon>
        <taxon>Echinozoa</taxon>
        <taxon>Holothuroidea</taxon>
        <taxon>Aspidochirotacea</taxon>
        <taxon>Aspidochirotida</taxon>
        <taxon>Holothuriidae</taxon>
        <taxon>Holothuria</taxon>
    </lineage>
</organism>